<dbReference type="EMBL" id="BARV01018606">
    <property type="protein sequence ID" value="GAI21530.1"/>
    <property type="molecule type" value="Genomic_DNA"/>
</dbReference>
<evidence type="ECO:0000313" key="2">
    <source>
        <dbReference type="EMBL" id="GAI21530.1"/>
    </source>
</evidence>
<proteinExistence type="predicted"/>
<dbReference type="AlphaFoldDB" id="X1N3X4"/>
<evidence type="ECO:0000256" key="1">
    <source>
        <dbReference type="SAM" id="MobiDB-lite"/>
    </source>
</evidence>
<reference evidence="2" key="1">
    <citation type="journal article" date="2014" name="Front. Microbiol.">
        <title>High frequency of phylogenetically diverse reductive dehalogenase-homologous genes in deep subseafloor sedimentary metagenomes.</title>
        <authorList>
            <person name="Kawai M."/>
            <person name="Futagami T."/>
            <person name="Toyoda A."/>
            <person name="Takaki Y."/>
            <person name="Nishi S."/>
            <person name="Hori S."/>
            <person name="Arai W."/>
            <person name="Tsubouchi T."/>
            <person name="Morono Y."/>
            <person name="Uchiyama I."/>
            <person name="Ito T."/>
            <person name="Fujiyama A."/>
            <person name="Inagaki F."/>
            <person name="Takami H."/>
        </authorList>
    </citation>
    <scope>NUCLEOTIDE SEQUENCE</scope>
    <source>
        <strain evidence="2">Expedition CK06-06</strain>
    </source>
</reference>
<organism evidence="2">
    <name type="scientific">marine sediment metagenome</name>
    <dbReference type="NCBI Taxonomy" id="412755"/>
    <lineage>
        <taxon>unclassified sequences</taxon>
        <taxon>metagenomes</taxon>
        <taxon>ecological metagenomes</taxon>
    </lineage>
</organism>
<protein>
    <submittedName>
        <fullName evidence="2">Uncharacterized protein</fullName>
    </submittedName>
</protein>
<feature type="non-terminal residue" evidence="2">
    <location>
        <position position="35"/>
    </location>
</feature>
<name>X1N3X4_9ZZZZ</name>
<sequence>MAYNGMQIKEVAEGEARSEATLSSLTLFPHRGEGG</sequence>
<accession>X1N3X4</accession>
<feature type="region of interest" description="Disordered" evidence="1">
    <location>
        <begin position="12"/>
        <end position="35"/>
    </location>
</feature>
<comment type="caution">
    <text evidence="2">The sequence shown here is derived from an EMBL/GenBank/DDBJ whole genome shotgun (WGS) entry which is preliminary data.</text>
</comment>
<gene>
    <name evidence="2" type="ORF">S06H3_31421</name>
</gene>